<sequence>MNKTILPKISKDKLVCLISRSEIRNPDFLNRFKKPSYLYMYSILLHLTQNNSIKNDDSNSLTITEIRNAYKVFKNETTSNIYLILDELNNQSLFKTYERTLDSLTFVLSSNFLDCDDLYYFDFTLLKSLKINSQKLFLYFSSFGTQLRFVQISTISTILDINSKTDKLQRKAALNALNTLKDNYILNDVVSSKTNNKQFNISLNKKYQDRFKVKSDDTLKFLNEFENFSF</sequence>
<accession>A0ABU6LDT5</accession>
<evidence type="ECO:0000313" key="2">
    <source>
        <dbReference type="Proteomes" id="UP001339429"/>
    </source>
</evidence>
<keyword evidence="2" id="KW-1185">Reference proteome</keyword>
<dbReference type="EMBL" id="JAYXUD010000001">
    <property type="protein sequence ID" value="MEC6897447.1"/>
    <property type="molecule type" value="Genomic_DNA"/>
</dbReference>
<dbReference type="RefSeq" id="WP_327779236.1">
    <property type="nucleotide sequence ID" value="NZ_JAYXUD010000001.1"/>
</dbReference>
<proteinExistence type="predicted"/>
<comment type="caution">
    <text evidence="1">The sequence shown here is derived from an EMBL/GenBank/DDBJ whole genome shotgun (WGS) entry which is preliminary data.</text>
</comment>
<gene>
    <name evidence="1" type="ORF">VXS00_02130</name>
</gene>
<evidence type="ECO:0008006" key="3">
    <source>
        <dbReference type="Google" id="ProtNLM"/>
    </source>
</evidence>
<reference evidence="1 2" key="1">
    <citation type="submission" date="2024-01" db="EMBL/GenBank/DDBJ databases">
        <title>Active colonisers of the gastrointestinal tract of Atlantic salmon farmed in a warm water region.</title>
        <authorList>
            <person name="Bowman J.P."/>
        </authorList>
    </citation>
    <scope>NUCLEOTIDE SEQUENCE [LARGE SCALE GENOMIC DNA]</scope>
    <source>
        <strain evidence="1 2">S4MW1</strain>
    </source>
</reference>
<evidence type="ECO:0000313" key="1">
    <source>
        <dbReference type="EMBL" id="MEC6897447.1"/>
    </source>
</evidence>
<dbReference type="Proteomes" id="UP001339429">
    <property type="component" value="Unassembled WGS sequence"/>
</dbReference>
<name>A0ABU6LDT5_9GAMM</name>
<organism evidence="1 2">
    <name type="scientific">Photobacterium piscicola</name>
    <dbReference type="NCBI Taxonomy" id="1378299"/>
    <lineage>
        <taxon>Bacteria</taxon>
        <taxon>Pseudomonadati</taxon>
        <taxon>Pseudomonadota</taxon>
        <taxon>Gammaproteobacteria</taxon>
        <taxon>Vibrionales</taxon>
        <taxon>Vibrionaceae</taxon>
        <taxon>Photobacterium</taxon>
    </lineage>
</organism>
<protein>
    <recommendedName>
        <fullName evidence="3">Initiator Replication protein</fullName>
    </recommendedName>
</protein>